<dbReference type="Pfam" id="PF04296">
    <property type="entry name" value="YlxR"/>
    <property type="match status" value="1"/>
</dbReference>
<accession>A0ABN2NKI2</accession>
<protein>
    <recommendedName>
        <fullName evidence="1">YlxR domain-containing protein</fullName>
    </recommendedName>
</protein>
<evidence type="ECO:0000313" key="3">
    <source>
        <dbReference type="Proteomes" id="UP001501094"/>
    </source>
</evidence>
<reference evidence="2 3" key="1">
    <citation type="journal article" date="2019" name="Int. J. Syst. Evol. Microbiol.">
        <title>The Global Catalogue of Microorganisms (GCM) 10K type strain sequencing project: providing services to taxonomists for standard genome sequencing and annotation.</title>
        <authorList>
            <consortium name="The Broad Institute Genomics Platform"/>
            <consortium name="The Broad Institute Genome Sequencing Center for Infectious Disease"/>
            <person name="Wu L."/>
            <person name="Ma J."/>
        </authorList>
    </citation>
    <scope>NUCLEOTIDE SEQUENCE [LARGE SCALE GENOMIC DNA]</scope>
    <source>
        <strain evidence="2 3">JCM 14326</strain>
    </source>
</reference>
<dbReference type="EMBL" id="BAAANL010000008">
    <property type="protein sequence ID" value="GAA1872596.1"/>
    <property type="molecule type" value="Genomic_DNA"/>
</dbReference>
<dbReference type="Proteomes" id="UP001501094">
    <property type="component" value="Unassembled WGS sequence"/>
</dbReference>
<comment type="caution">
    <text evidence="2">The sequence shown here is derived from an EMBL/GenBank/DDBJ whole genome shotgun (WGS) entry which is preliminary data.</text>
</comment>
<dbReference type="Gene3D" id="3.30.1230.10">
    <property type="entry name" value="YlxR-like"/>
    <property type="match status" value="1"/>
</dbReference>
<proteinExistence type="predicted"/>
<organism evidence="2 3">
    <name type="scientific">Myceligenerans crystallogenes</name>
    <dbReference type="NCBI Taxonomy" id="316335"/>
    <lineage>
        <taxon>Bacteria</taxon>
        <taxon>Bacillati</taxon>
        <taxon>Actinomycetota</taxon>
        <taxon>Actinomycetes</taxon>
        <taxon>Micrococcales</taxon>
        <taxon>Promicromonosporaceae</taxon>
        <taxon>Myceligenerans</taxon>
    </lineage>
</organism>
<keyword evidence="3" id="KW-1185">Reference proteome</keyword>
<dbReference type="InterPro" id="IPR007393">
    <property type="entry name" value="YlxR_dom"/>
</dbReference>
<evidence type="ECO:0000313" key="2">
    <source>
        <dbReference type="EMBL" id="GAA1872596.1"/>
    </source>
</evidence>
<evidence type="ECO:0000259" key="1">
    <source>
        <dbReference type="Pfam" id="PF04296"/>
    </source>
</evidence>
<sequence>MRVVLDPAAAPARIVVDVRACLPGRGAWIHSRPECLELAERRRAFPRALRVGGPLDLARLREHLGR</sequence>
<gene>
    <name evidence="2" type="ORF">GCM10009751_34940</name>
</gene>
<name>A0ABN2NKI2_9MICO</name>
<dbReference type="InterPro" id="IPR035931">
    <property type="entry name" value="YlxR-like_sf"/>
</dbReference>
<feature type="domain" description="YlxR" evidence="1">
    <location>
        <begin position="1"/>
        <end position="54"/>
    </location>
</feature>
<dbReference type="SUPFAM" id="SSF64376">
    <property type="entry name" value="YlxR-like"/>
    <property type="match status" value="1"/>
</dbReference>